<proteinExistence type="predicted"/>
<gene>
    <name evidence="2" type="ORF">A4A49_62550</name>
</gene>
<organism evidence="2 3">
    <name type="scientific">Nicotiana attenuata</name>
    <name type="common">Coyote tobacco</name>
    <dbReference type="NCBI Taxonomy" id="49451"/>
    <lineage>
        <taxon>Eukaryota</taxon>
        <taxon>Viridiplantae</taxon>
        <taxon>Streptophyta</taxon>
        <taxon>Embryophyta</taxon>
        <taxon>Tracheophyta</taxon>
        <taxon>Spermatophyta</taxon>
        <taxon>Magnoliopsida</taxon>
        <taxon>eudicotyledons</taxon>
        <taxon>Gunneridae</taxon>
        <taxon>Pentapetalae</taxon>
        <taxon>asterids</taxon>
        <taxon>lamiids</taxon>
        <taxon>Solanales</taxon>
        <taxon>Solanaceae</taxon>
        <taxon>Nicotianoideae</taxon>
        <taxon>Nicotianeae</taxon>
        <taxon>Nicotiana</taxon>
    </lineage>
</organism>
<accession>A0A1J6I2V9</accession>
<feature type="domain" description="Retrovirus-related Pol polyprotein from transposon TNT 1-94-like beta-barrel" evidence="1">
    <location>
        <begin position="21"/>
        <end position="95"/>
    </location>
</feature>
<comment type="caution">
    <text evidence="2">The sequence shown here is derived from an EMBL/GenBank/DDBJ whole genome shotgun (WGS) entry which is preliminary data.</text>
</comment>
<dbReference type="EMBL" id="MJEQ01037190">
    <property type="protein sequence ID" value="OIS99405.1"/>
    <property type="molecule type" value="Genomic_DNA"/>
</dbReference>
<name>A0A1J6I2V9_NICAT</name>
<dbReference type="Pfam" id="PF22936">
    <property type="entry name" value="Pol_BBD"/>
    <property type="match status" value="1"/>
</dbReference>
<reference evidence="2" key="1">
    <citation type="submission" date="2016-11" db="EMBL/GenBank/DDBJ databases">
        <title>The genome of Nicotiana attenuata.</title>
        <authorList>
            <person name="Xu S."/>
            <person name="Brockmoeller T."/>
            <person name="Gaquerel E."/>
            <person name="Navarro A."/>
            <person name="Kuhl H."/>
            <person name="Gase K."/>
            <person name="Ling Z."/>
            <person name="Zhou W."/>
            <person name="Kreitzer C."/>
            <person name="Stanke M."/>
            <person name="Tang H."/>
            <person name="Lyons E."/>
            <person name="Pandey P."/>
            <person name="Pandey S.P."/>
            <person name="Timmermann B."/>
            <person name="Baldwin I.T."/>
        </authorList>
    </citation>
    <scope>NUCLEOTIDE SEQUENCE [LARGE SCALE GENOMIC DNA]</scope>
    <source>
        <strain evidence="2">UT</strain>
    </source>
</reference>
<evidence type="ECO:0000259" key="1">
    <source>
        <dbReference type="Pfam" id="PF22936"/>
    </source>
</evidence>
<evidence type="ECO:0000313" key="3">
    <source>
        <dbReference type="Proteomes" id="UP000187609"/>
    </source>
</evidence>
<dbReference type="InterPro" id="IPR054722">
    <property type="entry name" value="PolX-like_BBD"/>
</dbReference>
<dbReference type="AlphaFoldDB" id="A0A1J6I2V9"/>
<dbReference type="Gramene" id="OIS99405">
    <property type="protein sequence ID" value="OIS99405"/>
    <property type="gene ID" value="A4A49_62550"/>
</dbReference>
<keyword evidence="3" id="KW-1185">Reference proteome</keyword>
<evidence type="ECO:0000313" key="2">
    <source>
        <dbReference type="EMBL" id="OIS99405.1"/>
    </source>
</evidence>
<sequence>MAGKCFCGNVALCENLELCKWIVHTGATNHMTGDKSLLKNKTSVGNSGQVQLPTGDSASISHMGDCQLTGGDVLKDVLCVPAFKFNLMSVSKVTEDLKCSVTFFPKCCVFQDLLSGRVKEIGRREEDLYILSTALGKTVNRAFAYTSKEGGMEIWHRRTGHVPIQVLRRIPSIQHYGTEGSSESLFLDKIPVPRQDFDEELKVVSSATDAHIEGTNTPCAPTLTPVIPDQQDISHPIEYNNVDSPGDSLILLDDGEPRKSTRVSKPPIWLKDYVRDEKRSSTSCCKYPISEVIG</sequence>
<feature type="non-terminal residue" evidence="2">
    <location>
        <position position="294"/>
    </location>
</feature>
<protein>
    <recommendedName>
        <fullName evidence="1">Retrovirus-related Pol polyprotein from transposon TNT 1-94-like beta-barrel domain-containing protein</fullName>
    </recommendedName>
</protein>
<dbReference type="Proteomes" id="UP000187609">
    <property type="component" value="Unassembled WGS sequence"/>
</dbReference>